<evidence type="ECO:0000259" key="1">
    <source>
        <dbReference type="Pfam" id="PF13712"/>
    </source>
</evidence>
<evidence type="ECO:0000313" key="2">
    <source>
        <dbReference type="EMBL" id="SFZ91169.1"/>
    </source>
</evidence>
<dbReference type="GO" id="GO:0016740">
    <property type="term" value="F:transferase activity"/>
    <property type="evidence" value="ECO:0007669"/>
    <property type="project" value="UniProtKB-KW"/>
</dbReference>
<dbReference type="SUPFAM" id="SSF53448">
    <property type="entry name" value="Nucleotide-diphospho-sugar transferases"/>
    <property type="match status" value="1"/>
</dbReference>
<dbReference type="Proteomes" id="UP000182034">
    <property type="component" value="Unassembled WGS sequence"/>
</dbReference>
<gene>
    <name evidence="2" type="ORF">SAMN05216324_102146</name>
</gene>
<feature type="domain" description="Streptomycin biosynthesis protein StrF" evidence="1">
    <location>
        <begin position="4"/>
        <end position="203"/>
    </location>
</feature>
<dbReference type="OrthoDB" id="7851643at2"/>
<dbReference type="EMBL" id="FPKW01000002">
    <property type="protein sequence ID" value="SFZ91169.1"/>
    <property type="molecule type" value="Genomic_DNA"/>
</dbReference>
<keyword evidence="2" id="KW-0808">Transferase</keyword>
<protein>
    <submittedName>
        <fullName evidence="2">Glycosyltransferase like family protein</fullName>
    </submittedName>
</protein>
<sequence>MLSIIISSYQQPYYDQLVKNINETIGDGIVYEIIQMWNPNLMSITKAYNLGAEKSQYDNLLFIHEDLVFHTQAWGEQLIAHLNKENVGVIGLAGSSYVPAAPASWTVAEKYNVINILQGNKENTQSVRLNTTLKNMTEVFAVDGVFMAIKKKDYSEIKFNEDLSGFHGYDLDFSLRCSKKFQNYIVDDILIEHFSKGNPTKEWFDTNIKIRQNLKFNFNKKNDSETEKNNFLGFLYKYFEYYLINKKNILFTLKFYPLNRINFKDHIVIAKKYYHYLKYASDINKKLKS</sequence>
<organism evidence="2 3">
    <name type="scientific">Chryseobacterium limigenitum</name>
    <dbReference type="NCBI Taxonomy" id="1612149"/>
    <lineage>
        <taxon>Bacteria</taxon>
        <taxon>Pseudomonadati</taxon>
        <taxon>Bacteroidota</taxon>
        <taxon>Flavobacteriia</taxon>
        <taxon>Flavobacteriales</taxon>
        <taxon>Weeksellaceae</taxon>
        <taxon>Chryseobacterium group</taxon>
        <taxon>Chryseobacterium</taxon>
    </lineage>
</organism>
<dbReference type="InterPro" id="IPR059123">
    <property type="entry name" value="StrF_dom"/>
</dbReference>
<keyword evidence="3" id="KW-1185">Reference proteome</keyword>
<name>A0A1K2IFI1_9FLAO</name>
<dbReference type="Gene3D" id="3.90.550.10">
    <property type="entry name" value="Spore Coat Polysaccharide Biosynthesis Protein SpsA, Chain A"/>
    <property type="match status" value="1"/>
</dbReference>
<dbReference type="Pfam" id="PF13712">
    <property type="entry name" value="Glyco_tranf_2_5"/>
    <property type="match status" value="1"/>
</dbReference>
<dbReference type="InterPro" id="IPR029044">
    <property type="entry name" value="Nucleotide-diphossugar_trans"/>
</dbReference>
<evidence type="ECO:0000313" key="3">
    <source>
        <dbReference type="Proteomes" id="UP000182034"/>
    </source>
</evidence>
<dbReference type="STRING" id="1612149.SAMN05216324_102146"/>
<proteinExistence type="predicted"/>
<dbReference type="AlphaFoldDB" id="A0A1K2IFI1"/>
<dbReference type="RefSeq" id="WP_072407240.1">
    <property type="nucleotide sequence ID" value="NZ_FPKW01000002.1"/>
</dbReference>
<accession>A0A1K2IFI1</accession>
<reference evidence="3" key="1">
    <citation type="submission" date="2016-10" db="EMBL/GenBank/DDBJ databases">
        <authorList>
            <person name="Varghese N."/>
            <person name="Submissions S."/>
        </authorList>
    </citation>
    <scope>NUCLEOTIDE SEQUENCE [LARGE SCALE GENOMIC DNA]</scope>
    <source>
        <strain evidence="3">SUR2</strain>
    </source>
</reference>